<feature type="compositionally biased region" description="Basic and acidic residues" evidence="1">
    <location>
        <begin position="61"/>
        <end position="71"/>
    </location>
</feature>
<gene>
    <name evidence="2" type="ORF">QE152_g3741</name>
</gene>
<evidence type="ECO:0000313" key="2">
    <source>
        <dbReference type="EMBL" id="KAK9752955.1"/>
    </source>
</evidence>
<protein>
    <submittedName>
        <fullName evidence="2">Uncharacterized protein</fullName>
    </submittedName>
</protein>
<dbReference type="Proteomes" id="UP001458880">
    <property type="component" value="Unassembled WGS sequence"/>
</dbReference>
<feature type="region of interest" description="Disordered" evidence="1">
    <location>
        <begin position="94"/>
        <end position="150"/>
    </location>
</feature>
<feature type="compositionally biased region" description="Polar residues" evidence="1">
    <location>
        <begin position="47"/>
        <end position="60"/>
    </location>
</feature>
<evidence type="ECO:0000313" key="3">
    <source>
        <dbReference type="Proteomes" id="UP001458880"/>
    </source>
</evidence>
<name>A0AAW1N2W5_POPJA</name>
<evidence type="ECO:0000256" key="1">
    <source>
        <dbReference type="SAM" id="MobiDB-lite"/>
    </source>
</evidence>
<comment type="caution">
    <text evidence="2">The sequence shown here is derived from an EMBL/GenBank/DDBJ whole genome shotgun (WGS) entry which is preliminary data.</text>
</comment>
<dbReference type="EMBL" id="JASPKY010000016">
    <property type="protein sequence ID" value="KAK9752955.1"/>
    <property type="molecule type" value="Genomic_DNA"/>
</dbReference>
<organism evidence="2 3">
    <name type="scientific">Popillia japonica</name>
    <name type="common">Japanese beetle</name>
    <dbReference type="NCBI Taxonomy" id="7064"/>
    <lineage>
        <taxon>Eukaryota</taxon>
        <taxon>Metazoa</taxon>
        <taxon>Ecdysozoa</taxon>
        <taxon>Arthropoda</taxon>
        <taxon>Hexapoda</taxon>
        <taxon>Insecta</taxon>
        <taxon>Pterygota</taxon>
        <taxon>Neoptera</taxon>
        <taxon>Endopterygota</taxon>
        <taxon>Coleoptera</taxon>
        <taxon>Polyphaga</taxon>
        <taxon>Scarabaeiformia</taxon>
        <taxon>Scarabaeidae</taxon>
        <taxon>Rutelinae</taxon>
        <taxon>Popillia</taxon>
    </lineage>
</organism>
<dbReference type="AlphaFoldDB" id="A0AAW1N2W5"/>
<reference evidence="2 3" key="1">
    <citation type="journal article" date="2024" name="BMC Genomics">
        <title>De novo assembly and annotation of Popillia japonica's genome with initial clues to its potential as an invasive pest.</title>
        <authorList>
            <person name="Cucini C."/>
            <person name="Boschi S."/>
            <person name="Funari R."/>
            <person name="Cardaioli E."/>
            <person name="Iannotti N."/>
            <person name="Marturano G."/>
            <person name="Paoli F."/>
            <person name="Bruttini M."/>
            <person name="Carapelli A."/>
            <person name="Frati F."/>
            <person name="Nardi F."/>
        </authorList>
    </citation>
    <scope>NUCLEOTIDE SEQUENCE [LARGE SCALE GENOMIC DNA]</scope>
    <source>
        <strain evidence="2">DMR45628</strain>
    </source>
</reference>
<accession>A0AAW1N2W5</accession>
<feature type="compositionally biased region" description="Basic and acidic residues" evidence="1">
    <location>
        <begin position="1"/>
        <end position="43"/>
    </location>
</feature>
<feature type="region of interest" description="Disordered" evidence="1">
    <location>
        <begin position="1"/>
        <end position="71"/>
    </location>
</feature>
<keyword evidence="3" id="KW-1185">Reference proteome</keyword>
<sequence>MEKNSKQNLNQDRETQDDGQAMDRENLERQLEEALVFGRRDSIVRTPPSQVRLTGQTSETPPRDALKGSIDRSIDSMWQDDDLLTSPTFKLIGETANTPLKAPQRRNSLPSPKELADLGGLKTESVSTEKHPSKRKRQESPSDVQSEIDDKRTVIEKFLGREQLKQTPLLDQCRWRNQRDT</sequence>
<proteinExistence type="predicted"/>